<dbReference type="AlphaFoldDB" id="A0A2T0Q5N9"/>
<sequence length="93" mass="10052">MSSPMTIDDLRRMLIACAGETRPAALAGDFADRDFEELGYDSLALMETAARIQDAYGVRIPDERVADLRTPRAVLDAVNGAPAASRTTRPGRT</sequence>
<evidence type="ECO:0000259" key="3">
    <source>
        <dbReference type="PROSITE" id="PS50075"/>
    </source>
</evidence>
<dbReference type="InterPro" id="IPR009081">
    <property type="entry name" value="PP-bd_ACP"/>
</dbReference>
<dbReference type="Gene3D" id="1.10.1200.10">
    <property type="entry name" value="ACP-like"/>
    <property type="match status" value="1"/>
</dbReference>
<organism evidence="4 5">
    <name type="scientific">Allonocardiopsis opalescens</name>
    <dbReference type="NCBI Taxonomy" id="1144618"/>
    <lineage>
        <taxon>Bacteria</taxon>
        <taxon>Bacillati</taxon>
        <taxon>Actinomycetota</taxon>
        <taxon>Actinomycetes</taxon>
        <taxon>Streptosporangiales</taxon>
        <taxon>Allonocardiopsis</taxon>
    </lineage>
</organism>
<keyword evidence="1" id="KW-0596">Phosphopantetheine</keyword>
<protein>
    <submittedName>
        <fullName evidence="4">Act minimal PKS acyl carrier protein</fullName>
    </submittedName>
</protein>
<reference evidence="4 5" key="1">
    <citation type="submission" date="2018-03" db="EMBL/GenBank/DDBJ databases">
        <title>Genomic Encyclopedia of Archaeal and Bacterial Type Strains, Phase II (KMG-II): from individual species to whole genera.</title>
        <authorList>
            <person name="Goeker M."/>
        </authorList>
    </citation>
    <scope>NUCLEOTIDE SEQUENCE [LARGE SCALE GENOMIC DNA]</scope>
    <source>
        <strain evidence="4 5">DSM 45601</strain>
    </source>
</reference>
<name>A0A2T0Q5N9_9ACTN</name>
<dbReference type="Pfam" id="PF00550">
    <property type="entry name" value="PP-binding"/>
    <property type="match status" value="1"/>
</dbReference>
<comment type="caution">
    <text evidence="4">The sequence shown here is derived from an EMBL/GenBank/DDBJ whole genome shotgun (WGS) entry which is preliminary data.</text>
</comment>
<dbReference type="InterPro" id="IPR020806">
    <property type="entry name" value="PKS_PP-bd"/>
</dbReference>
<dbReference type="SMART" id="SM00823">
    <property type="entry name" value="PKS_PP"/>
    <property type="match status" value="1"/>
</dbReference>
<feature type="domain" description="Carrier" evidence="3">
    <location>
        <begin position="5"/>
        <end position="82"/>
    </location>
</feature>
<accession>A0A2T0Q5N9</accession>
<evidence type="ECO:0000313" key="5">
    <source>
        <dbReference type="Proteomes" id="UP000237846"/>
    </source>
</evidence>
<dbReference type="EMBL" id="PVZC01000004">
    <property type="protein sequence ID" value="PRX99102.1"/>
    <property type="molecule type" value="Genomic_DNA"/>
</dbReference>
<dbReference type="PROSITE" id="PS50075">
    <property type="entry name" value="CARRIER"/>
    <property type="match status" value="1"/>
</dbReference>
<evidence type="ECO:0000256" key="1">
    <source>
        <dbReference type="ARBA" id="ARBA00022450"/>
    </source>
</evidence>
<gene>
    <name evidence="4" type="ORF">CLV72_104682</name>
</gene>
<dbReference type="InterPro" id="IPR006162">
    <property type="entry name" value="Ppantetheine_attach_site"/>
</dbReference>
<keyword evidence="2" id="KW-0597">Phosphoprotein</keyword>
<keyword evidence="5" id="KW-1185">Reference proteome</keyword>
<dbReference type="GO" id="GO:0031177">
    <property type="term" value="F:phosphopantetheine binding"/>
    <property type="evidence" value="ECO:0007669"/>
    <property type="project" value="InterPro"/>
</dbReference>
<evidence type="ECO:0000256" key="2">
    <source>
        <dbReference type="ARBA" id="ARBA00022553"/>
    </source>
</evidence>
<proteinExistence type="predicted"/>
<dbReference type="SUPFAM" id="SSF47336">
    <property type="entry name" value="ACP-like"/>
    <property type="match status" value="1"/>
</dbReference>
<dbReference type="InterPro" id="IPR036736">
    <property type="entry name" value="ACP-like_sf"/>
</dbReference>
<dbReference type="RefSeq" id="WP_170141001.1">
    <property type="nucleotide sequence ID" value="NZ_PVZC01000004.1"/>
</dbReference>
<dbReference type="PROSITE" id="PS00012">
    <property type="entry name" value="PHOSPHOPANTETHEINE"/>
    <property type="match status" value="1"/>
</dbReference>
<dbReference type="Proteomes" id="UP000237846">
    <property type="component" value="Unassembled WGS sequence"/>
</dbReference>
<evidence type="ECO:0000313" key="4">
    <source>
        <dbReference type="EMBL" id="PRX99102.1"/>
    </source>
</evidence>